<reference evidence="2 5" key="3">
    <citation type="submission" date="2016-10" db="EMBL/GenBank/DDBJ databases">
        <title>Complete Genome Assembly of Pantoea stewartii subsp. stewartii DC283, a Corn Pathogen.</title>
        <authorList>
            <person name="Duong D.A."/>
            <person name="Stevens A.M."/>
            <person name="Jensen R.V."/>
        </authorList>
    </citation>
    <scope>NUCLEOTIDE SEQUENCE [LARGE SCALE GENOMIC DNA]</scope>
    <source>
        <strain evidence="2 5">DC283</strain>
    </source>
</reference>
<gene>
    <name evidence="3" type="ORF">CKS_0533</name>
    <name evidence="2" type="ORF">DSJ_20630</name>
</gene>
<evidence type="ECO:0000259" key="1">
    <source>
        <dbReference type="Pfam" id="PF12883"/>
    </source>
</evidence>
<dbReference type="Proteomes" id="UP000192380">
    <property type="component" value="Chromosome"/>
</dbReference>
<dbReference type="Proteomes" id="UP000005050">
    <property type="component" value="Unassembled WGS sequence"/>
</dbReference>
<dbReference type="STRING" id="660596.DSJ_20630"/>
<sequence length="133" mass="15015">MLPTTSSATPQNPETFVRQFYEWYIGADKSATPAENSPGMYRFVAKGTADRIREEIRRGSLPDNVAYFTKVQDYDPAEWLSSMDIHRALWLNNGVSVVAVSFGKKDKTDIVLFLHQSKDGLKIIKADNTLPYP</sequence>
<dbReference type="Pfam" id="PF12883">
    <property type="entry name" value="DUF3828"/>
    <property type="match status" value="1"/>
</dbReference>
<name>H3RA24_PANSE</name>
<dbReference type="EMBL" id="CP017581">
    <property type="protein sequence ID" value="ARF51482.1"/>
    <property type="molecule type" value="Genomic_DNA"/>
</dbReference>
<organism evidence="3 4">
    <name type="scientific">Pantoea stewartii subsp. stewartii DC283</name>
    <dbReference type="NCBI Taxonomy" id="660596"/>
    <lineage>
        <taxon>Bacteria</taxon>
        <taxon>Pseudomonadati</taxon>
        <taxon>Pseudomonadota</taxon>
        <taxon>Gammaproteobacteria</taxon>
        <taxon>Enterobacterales</taxon>
        <taxon>Erwiniaceae</taxon>
        <taxon>Pantoea</taxon>
    </lineage>
</organism>
<keyword evidence="5" id="KW-1185">Reference proteome</keyword>
<dbReference type="PATRIC" id="fig|660596.6.peg.770"/>
<dbReference type="KEGG" id="pstw:DSJ_20630"/>
<evidence type="ECO:0000313" key="5">
    <source>
        <dbReference type="Proteomes" id="UP000192380"/>
    </source>
</evidence>
<dbReference type="EMBL" id="AHIE01000002">
    <property type="protein sequence ID" value="EHU02037.1"/>
    <property type="molecule type" value="Genomic_DNA"/>
</dbReference>
<feature type="domain" description="DUF3828" evidence="1">
    <location>
        <begin position="12"/>
        <end position="111"/>
    </location>
</feature>
<dbReference type="Gene3D" id="3.10.450.50">
    <property type="match status" value="1"/>
</dbReference>
<proteinExistence type="predicted"/>
<evidence type="ECO:0000313" key="2">
    <source>
        <dbReference type="EMBL" id="ARF51482.1"/>
    </source>
</evidence>
<protein>
    <submittedName>
        <fullName evidence="3">Putative periplasmic protein</fullName>
    </submittedName>
</protein>
<evidence type="ECO:0000313" key="4">
    <source>
        <dbReference type="Proteomes" id="UP000005050"/>
    </source>
</evidence>
<reference evidence="3" key="2">
    <citation type="submission" date="2012-01" db="EMBL/GenBank/DDBJ databases">
        <authorList>
            <person name="Biehl B.S."/>
            <person name="Ding Y."/>
            <person name="Dugan-Rocha S.P."/>
            <person name="Gibbs R.A."/>
            <person name="Glasner J.D."/>
            <person name="Kovar C."/>
            <person name="Muzny D.M."/>
            <person name="Neeno-Eckwall E.C."/>
            <person name="Perna N.T."/>
            <person name="Qin X."/>
            <person name="von Bodman S.B."/>
            <person name="Weinstock G.M."/>
        </authorList>
    </citation>
    <scope>NUCLEOTIDE SEQUENCE</scope>
    <source>
        <strain evidence="3">DC283</strain>
    </source>
</reference>
<reference evidence="3 4" key="1">
    <citation type="journal article" date="2012" name="Mol. Microbiol.">
        <title>The genetic and structural basis of two distinct terminal side branch residues in stewartan and amylovoran exopolysaccharides and their potential role in host adaptation.</title>
        <authorList>
            <person name="Wang X."/>
            <person name="Yang F."/>
            <person name="von Bodman S.B."/>
        </authorList>
    </citation>
    <scope>NUCLEOTIDE SEQUENCE [LARGE SCALE GENOMIC DNA]</scope>
    <source>
        <strain evidence="3 4">DC283</strain>
    </source>
</reference>
<evidence type="ECO:0000313" key="3">
    <source>
        <dbReference type="EMBL" id="EHU02037.1"/>
    </source>
</evidence>
<dbReference type="InterPro" id="IPR024289">
    <property type="entry name" value="DUF3828"/>
</dbReference>
<dbReference type="AlphaFoldDB" id="H3RA24"/>
<accession>H3RA24</accession>